<reference evidence="4" key="2">
    <citation type="submission" date="2022-02" db="EMBL/GenBank/DDBJ databases">
        <authorList>
            <person name="Elcheninov A.G."/>
            <person name="Sorokin D.Y."/>
            <person name="Kublanov I.V."/>
        </authorList>
    </citation>
    <scope>NUCLEOTIDE SEQUENCE</scope>
    <source>
        <strain evidence="4">AArc-St2</strain>
    </source>
</reference>
<reference evidence="4" key="1">
    <citation type="journal article" date="2022" name="Syst. Appl. Microbiol.">
        <title>Natronocalculus amylovorans gen. nov., sp. nov., and Natranaeroarchaeum aerophilus sp. nov., dominant culturable amylolytic natronoarchaea from hypersaline soda lakes in southwestern Siberia.</title>
        <authorList>
            <person name="Sorokin D.Y."/>
            <person name="Elcheninov A.G."/>
            <person name="Khizhniak T.V."/>
            <person name="Koenen M."/>
            <person name="Bale N.J."/>
            <person name="Damste J.S.S."/>
            <person name="Kublanov I.V."/>
        </authorList>
    </citation>
    <scope>NUCLEOTIDE SEQUENCE</scope>
    <source>
        <strain evidence="4">AArc-St2</strain>
    </source>
</reference>
<comment type="caution">
    <text evidence="4">The sequence shown here is derived from an EMBL/GenBank/DDBJ whole genome shotgun (WGS) entry which is preliminary data.</text>
</comment>
<dbReference type="PANTHER" id="PTHR43673:SF10">
    <property type="entry name" value="NADH DEHYDROGENASE_NAD(P)H NITROREDUCTASE XCC3605-RELATED"/>
    <property type="match status" value="1"/>
</dbReference>
<dbReference type="AlphaFoldDB" id="A0AAE3FXV0"/>
<dbReference type="Gene3D" id="3.40.109.10">
    <property type="entry name" value="NADH Oxidase"/>
    <property type="match status" value="1"/>
</dbReference>
<keyword evidence="2" id="KW-0560">Oxidoreductase</keyword>
<dbReference type="EMBL" id="JAKRVX010000002">
    <property type="protein sequence ID" value="MCL9816649.1"/>
    <property type="molecule type" value="Genomic_DNA"/>
</dbReference>
<keyword evidence="5" id="KW-1185">Reference proteome</keyword>
<organism evidence="4 5">
    <name type="scientific">Natronocalculus amylovorans</name>
    <dbReference type="NCBI Taxonomy" id="2917812"/>
    <lineage>
        <taxon>Archaea</taxon>
        <taxon>Methanobacteriati</taxon>
        <taxon>Methanobacteriota</taxon>
        <taxon>Stenosarchaea group</taxon>
        <taxon>Halobacteria</taxon>
        <taxon>Halobacteriales</taxon>
        <taxon>Haloferacaceae</taxon>
        <taxon>Natronocalculus</taxon>
    </lineage>
</organism>
<dbReference type="InterPro" id="IPR029479">
    <property type="entry name" value="Nitroreductase"/>
</dbReference>
<evidence type="ECO:0000313" key="5">
    <source>
        <dbReference type="Proteomes" id="UP001203207"/>
    </source>
</evidence>
<comment type="similarity">
    <text evidence="1">Belongs to the nitroreductase family.</text>
</comment>
<dbReference type="Pfam" id="PF00881">
    <property type="entry name" value="Nitroreductase"/>
    <property type="match status" value="1"/>
</dbReference>
<sequence length="224" mass="25068">MEFETVAGTRRSVHQYAEKELSKETLEEIFADVRNSPSSYNLQPWEFLVVQDTASRELLKENAYGQAHVADAPAVVVVLGNLDPAAHAIRVVDDQLQRGDLDRNARDKKLDRLRNKSEDPKTDRQLWTTQNVSLATMTLMHAAWARGIASCPMGGFDPDAVTEQFAIPDGYEPLMLVTLGYPRADADDLSGQRKFRRPVSEFVHYETFDPVTDADIVDTAATDD</sequence>
<dbReference type="PANTHER" id="PTHR43673">
    <property type="entry name" value="NAD(P)H NITROREDUCTASE YDGI-RELATED"/>
    <property type="match status" value="1"/>
</dbReference>
<dbReference type="InterPro" id="IPR000415">
    <property type="entry name" value="Nitroreductase-like"/>
</dbReference>
<evidence type="ECO:0000313" key="4">
    <source>
        <dbReference type="EMBL" id="MCL9816649.1"/>
    </source>
</evidence>
<evidence type="ECO:0000256" key="2">
    <source>
        <dbReference type="ARBA" id="ARBA00023002"/>
    </source>
</evidence>
<evidence type="ECO:0000256" key="1">
    <source>
        <dbReference type="ARBA" id="ARBA00007118"/>
    </source>
</evidence>
<proteinExistence type="inferred from homology"/>
<name>A0AAE3FXV0_9EURY</name>
<protein>
    <submittedName>
        <fullName evidence="4">Nitroreductase family protein</fullName>
    </submittedName>
</protein>
<evidence type="ECO:0000259" key="3">
    <source>
        <dbReference type="Pfam" id="PF00881"/>
    </source>
</evidence>
<dbReference type="RefSeq" id="WP_174652120.1">
    <property type="nucleotide sequence ID" value="NZ_JAKRVX010000002.1"/>
</dbReference>
<gene>
    <name evidence="4" type="ORF">AArcSt2_06790</name>
</gene>
<accession>A0AAE3FXV0</accession>
<dbReference type="GO" id="GO:0016491">
    <property type="term" value="F:oxidoreductase activity"/>
    <property type="evidence" value="ECO:0007669"/>
    <property type="project" value="UniProtKB-KW"/>
</dbReference>
<feature type="domain" description="Nitroreductase" evidence="3">
    <location>
        <begin position="9"/>
        <end position="181"/>
    </location>
</feature>
<dbReference type="Proteomes" id="UP001203207">
    <property type="component" value="Unassembled WGS sequence"/>
</dbReference>
<dbReference type="SUPFAM" id="SSF55469">
    <property type="entry name" value="FMN-dependent nitroreductase-like"/>
    <property type="match status" value="1"/>
</dbReference>